<dbReference type="InterPro" id="IPR027381">
    <property type="entry name" value="LytR/CpsA/Psr_C"/>
</dbReference>
<feature type="transmembrane region" description="Helical" evidence="1">
    <location>
        <begin position="42"/>
        <end position="66"/>
    </location>
</feature>
<reference evidence="3 4" key="1">
    <citation type="submission" date="2016-12" db="EMBL/GenBank/DDBJ databases">
        <title>Draft genome of Tersicoccus phoenicis 1P05MA.</title>
        <authorList>
            <person name="Nakajima Y."/>
            <person name="Yoshizawa S."/>
            <person name="Nakamura K."/>
            <person name="Ogura Y."/>
            <person name="Hayashi T."/>
            <person name="Kogure K."/>
        </authorList>
    </citation>
    <scope>NUCLEOTIDE SEQUENCE [LARGE SCALE GENOMIC DNA]</scope>
    <source>
        <strain evidence="3 4">1p05MA</strain>
    </source>
</reference>
<dbReference type="AlphaFoldDB" id="A0A1R1L7S4"/>
<feature type="domain" description="LytR/CpsA/Psr regulator C-terminal" evidence="2">
    <location>
        <begin position="106"/>
        <end position="191"/>
    </location>
</feature>
<comment type="caution">
    <text evidence="3">The sequence shown here is derived from an EMBL/GenBank/DDBJ whole genome shotgun (WGS) entry which is preliminary data.</text>
</comment>
<evidence type="ECO:0000259" key="2">
    <source>
        <dbReference type="Pfam" id="PF13399"/>
    </source>
</evidence>
<proteinExistence type="predicted"/>
<evidence type="ECO:0000313" key="3">
    <source>
        <dbReference type="EMBL" id="OMH23575.1"/>
    </source>
</evidence>
<keyword evidence="1" id="KW-0812">Transmembrane</keyword>
<dbReference type="OrthoDB" id="4864198at2"/>
<sequence length="212" mass="22541">MARRPRDPLDLHGHHIVTSEELHRILRADEPERERNRHRHRLLHGLVLVLTLVVLGSALVLVLAMVQGYRPFPASAPSTSASATPRPTVDAAGCPIDPVVPAAAGRVRVGVFNATTTPGLAASVAARLRERGLEITAVGNRAVEDRAPVVVVAGRAGRSAALTVQRQLPGSVYREDERSGTAVDLVLGTRFRQLTDAGVVDTTGSGRLSCGR</sequence>
<dbReference type="Gene3D" id="3.30.70.2390">
    <property type="match status" value="1"/>
</dbReference>
<dbReference type="STRING" id="554083.BKD30_11695"/>
<evidence type="ECO:0000256" key="1">
    <source>
        <dbReference type="SAM" id="Phobius"/>
    </source>
</evidence>
<keyword evidence="4" id="KW-1185">Reference proteome</keyword>
<keyword evidence="1" id="KW-0472">Membrane</keyword>
<gene>
    <name evidence="3" type="ORF">BKD30_11695</name>
</gene>
<dbReference type="Proteomes" id="UP000187085">
    <property type="component" value="Unassembled WGS sequence"/>
</dbReference>
<protein>
    <recommendedName>
        <fullName evidence="2">LytR/CpsA/Psr regulator C-terminal domain-containing protein</fullName>
    </recommendedName>
</protein>
<name>A0A1R1L7S4_9MICC</name>
<accession>A0A1R1L7S4</accession>
<keyword evidence="1" id="KW-1133">Transmembrane helix</keyword>
<organism evidence="3 4">
    <name type="scientific">Tersicoccus phoenicis</name>
    <dbReference type="NCBI Taxonomy" id="554083"/>
    <lineage>
        <taxon>Bacteria</taxon>
        <taxon>Bacillati</taxon>
        <taxon>Actinomycetota</taxon>
        <taxon>Actinomycetes</taxon>
        <taxon>Micrococcales</taxon>
        <taxon>Micrococcaceae</taxon>
        <taxon>Tersicoccus</taxon>
    </lineage>
</organism>
<dbReference type="Pfam" id="PF13399">
    <property type="entry name" value="LytR_C"/>
    <property type="match status" value="1"/>
</dbReference>
<evidence type="ECO:0000313" key="4">
    <source>
        <dbReference type="Proteomes" id="UP000187085"/>
    </source>
</evidence>
<dbReference type="EMBL" id="MRDE01000072">
    <property type="protein sequence ID" value="OMH23575.1"/>
    <property type="molecule type" value="Genomic_DNA"/>
</dbReference>
<dbReference type="RefSeq" id="WP_076704818.1">
    <property type="nucleotide sequence ID" value="NZ_MRDE01000072.1"/>
</dbReference>